<dbReference type="AlphaFoldDB" id="A0A182NIL2"/>
<keyword evidence="3" id="KW-1185">Reference proteome</keyword>
<reference evidence="2" key="2">
    <citation type="submission" date="2020-05" db="UniProtKB">
        <authorList>
            <consortium name="EnsemblMetazoa"/>
        </authorList>
    </citation>
    <scope>IDENTIFICATION</scope>
    <source>
        <strain evidence="2">WRAIR2</strain>
    </source>
</reference>
<name>A0A182NIL2_9DIPT</name>
<organism evidence="2 3">
    <name type="scientific">Anopheles dirus</name>
    <dbReference type="NCBI Taxonomy" id="7168"/>
    <lineage>
        <taxon>Eukaryota</taxon>
        <taxon>Metazoa</taxon>
        <taxon>Ecdysozoa</taxon>
        <taxon>Arthropoda</taxon>
        <taxon>Hexapoda</taxon>
        <taxon>Insecta</taxon>
        <taxon>Pterygota</taxon>
        <taxon>Neoptera</taxon>
        <taxon>Endopterygota</taxon>
        <taxon>Diptera</taxon>
        <taxon>Nematocera</taxon>
        <taxon>Culicoidea</taxon>
        <taxon>Culicidae</taxon>
        <taxon>Anophelinae</taxon>
        <taxon>Anopheles</taxon>
    </lineage>
</organism>
<dbReference type="Proteomes" id="UP000075884">
    <property type="component" value="Unassembled WGS sequence"/>
</dbReference>
<evidence type="ECO:0000313" key="3">
    <source>
        <dbReference type="Proteomes" id="UP000075884"/>
    </source>
</evidence>
<proteinExistence type="predicted"/>
<keyword evidence="1" id="KW-0732">Signal</keyword>
<reference evidence="3" key="1">
    <citation type="submission" date="2013-03" db="EMBL/GenBank/DDBJ databases">
        <title>The Genome Sequence of Anopheles dirus WRAIR2.</title>
        <authorList>
            <consortium name="The Broad Institute Genomics Platform"/>
            <person name="Neafsey D.E."/>
            <person name="Walton C."/>
            <person name="Walker B."/>
            <person name="Young S.K."/>
            <person name="Zeng Q."/>
            <person name="Gargeya S."/>
            <person name="Fitzgerald M."/>
            <person name="Haas B."/>
            <person name="Abouelleil A."/>
            <person name="Allen A.W."/>
            <person name="Alvarado L."/>
            <person name="Arachchi H.M."/>
            <person name="Berlin A.M."/>
            <person name="Chapman S.B."/>
            <person name="Gainer-Dewar J."/>
            <person name="Goldberg J."/>
            <person name="Griggs A."/>
            <person name="Gujja S."/>
            <person name="Hansen M."/>
            <person name="Howarth C."/>
            <person name="Imamovic A."/>
            <person name="Ireland A."/>
            <person name="Larimer J."/>
            <person name="McCowan C."/>
            <person name="Murphy C."/>
            <person name="Pearson M."/>
            <person name="Poon T.W."/>
            <person name="Priest M."/>
            <person name="Roberts A."/>
            <person name="Saif S."/>
            <person name="Shea T."/>
            <person name="Sisk P."/>
            <person name="Sykes S."/>
            <person name="Wortman J."/>
            <person name="Nusbaum C."/>
            <person name="Birren B."/>
        </authorList>
    </citation>
    <scope>NUCLEOTIDE SEQUENCE [LARGE SCALE GENOMIC DNA]</scope>
    <source>
        <strain evidence="3">WRAIR2</strain>
    </source>
</reference>
<protein>
    <submittedName>
        <fullName evidence="2">Uncharacterized protein</fullName>
    </submittedName>
</protein>
<feature type="chain" id="PRO_5008129934" evidence="1">
    <location>
        <begin position="17"/>
        <end position="65"/>
    </location>
</feature>
<dbReference type="EnsemblMetazoa" id="ADIR007486-RA">
    <property type="protein sequence ID" value="ADIR007486-PA"/>
    <property type="gene ID" value="ADIR007486"/>
</dbReference>
<evidence type="ECO:0000313" key="2">
    <source>
        <dbReference type="EnsemblMetazoa" id="ADIR007486-PA"/>
    </source>
</evidence>
<feature type="signal peptide" evidence="1">
    <location>
        <begin position="1"/>
        <end position="16"/>
    </location>
</feature>
<sequence length="65" mass="6904">MIKFSVVLALAGACLAYEHHGFVSEVKHIPYKYYGGGEISGGGFGGEQAGRALASRVSTCWQKVI</sequence>
<accession>A0A182NIL2</accession>
<evidence type="ECO:0000256" key="1">
    <source>
        <dbReference type="SAM" id="SignalP"/>
    </source>
</evidence>
<dbReference type="STRING" id="7168.A0A182NIL2"/>
<dbReference type="VEuPathDB" id="VectorBase:ADIR007486"/>